<feature type="coiled-coil region" evidence="1">
    <location>
        <begin position="863"/>
        <end position="1018"/>
    </location>
</feature>
<evidence type="ECO:0000256" key="1">
    <source>
        <dbReference type="SAM" id="Coils"/>
    </source>
</evidence>
<feature type="compositionally biased region" description="Basic and acidic residues" evidence="2">
    <location>
        <begin position="201"/>
        <end position="212"/>
    </location>
</feature>
<keyword evidence="4" id="KW-1185">Reference proteome</keyword>
<feature type="region of interest" description="Disordered" evidence="2">
    <location>
        <begin position="1219"/>
        <end position="1275"/>
    </location>
</feature>
<sequence length="1348" mass="153261">MADGSYEGAERDAAEDTDELLYTDLDEDSNTPLPQDHCDLLLDAIDAQLSRLQVQSHSHRIEGISRKHDCLNTANLSNSQSVSRDTGLGSTIPTNDTPISCLDLVRSETKDLSSEKSSGEWVDPADQEEEEQRTVEVMEEEEEGVESQREQCRWRLERLLGFDACGGGGLAGELCPPPDSVCTEDFAMRFREEMVVGLPDRTKQRLARDRSKSLGQSYGEEEAERIAPEQACGLTAAGGEVVDRGMGYTEYPHHMDKQGQESQTHHKHGVRRTSWSGNLGASESNTRAPQRLSGFSRSECCLHSLVTPPGGDRQLSVETCSLSSVLPQPATVSVPGPPSSSSVRTGVLIEACSSLKPEGTKEKRSHASRTTTTRHLAGVPVWNFDTVTIDSDLDSVRTEKVWQHIHSRPGYLSAIQSVSHTDGLYTDQSDYDTPTQEPRNLKFTPALRASNGNVTSDSLPLRKARKNRRDTHSRYVHSVDDDDDEDTDEGCVRWRRRRRPDKDTGGHVCTQRPGGCLVEVRSDWLQMEELATLRQDCEKEEERLRIKRAQLCETELSLTDLLQKRKDAVQELEQLRAGAEQMEREGRSLEASLSDSKAEADSTSSQLRRLQRQRDSCLQEVRDLKEELAALCKHRTALTDGICVDRRVTNVRMSVLEREELDRQLNTAKTELFSEQRCSRLKLDSMQEKLDEAHEELQRVTEEETLLRDRCACLEEKRRLKQEQEEAVEVQVCELQKELGESESRVERIVAQKELQLLEFQEESSALQAERDGLQEELQSLRKQHSISLRETQEQALTQTQRELEQLKKELALTHEKHIQQANIQAEEEKIVSLREQALSHTQHIESIQSCIQMKENEWWKLREALKEQQEVMKRREEELCAEAQEMMHSTIERERKKWEVEKEEALQLQCAILEEQGREALERVRGESEREKRNALALQNKVVELQTKVQELESEGGVQQSEQASALAAMRRSLREKHQAELQRLRRHMEQEGEREALRLEQVVQQAEEEAGRLQVLLGEREHSNKQATARLEQQHRHWAREMGAECQHLQHLLEYSGAVGSSLQLPHSPTVAQAVQTLQALREQLQQSISQIQQELDSQRRSTQQLSRDKERELRIQREQMEMEREQAVDSLKERLIQEHIEELSGLQRAQVREGGDEAGGLAASLRRQLQAKDQELRQVQRSMGQWKEQTTARLARKFEEELTAELERCKAKLLKGRKAPKAEEEKQRKLEKLKGEMGRITGECSDSGAQQSASSPSLHIGEPPTSPGSSDLASFKLLRHLQSRVKQLRAENQAHACSSSQLGKTPLGRAPMELAGSYLETITPSQECAQFWSRSRSRTVQSEGL</sequence>
<dbReference type="GO" id="GO:0005737">
    <property type="term" value="C:cytoplasm"/>
    <property type="evidence" value="ECO:0007669"/>
    <property type="project" value="TreeGrafter"/>
</dbReference>
<comment type="caution">
    <text evidence="3">The sequence shown here is derived from an EMBL/GenBank/DDBJ whole genome shotgun (WGS) entry which is preliminary data.</text>
</comment>
<reference evidence="3 4" key="1">
    <citation type="submission" date="2021-04" db="EMBL/GenBank/DDBJ databases">
        <authorList>
            <person name="De Guttry C."/>
            <person name="Zahm M."/>
            <person name="Klopp C."/>
            <person name="Cabau C."/>
            <person name="Louis A."/>
            <person name="Berthelot C."/>
            <person name="Parey E."/>
            <person name="Roest Crollius H."/>
            <person name="Montfort J."/>
            <person name="Robinson-Rechavi M."/>
            <person name="Bucao C."/>
            <person name="Bouchez O."/>
            <person name="Gislard M."/>
            <person name="Lluch J."/>
            <person name="Milhes M."/>
            <person name="Lampietro C."/>
            <person name="Lopez Roques C."/>
            <person name="Donnadieu C."/>
            <person name="Braasch I."/>
            <person name="Desvignes T."/>
            <person name="Postlethwait J."/>
            <person name="Bobe J."/>
            <person name="Wedekind C."/>
            <person name="Guiguen Y."/>
        </authorList>
    </citation>
    <scope>NUCLEOTIDE SEQUENCE [LARGE SCALE GENOMIC DNA]</scope>
    <source>
        <strain evidence="3">Cs_M1</strain>
        <tissue evidence="3">Blood</tissue>
    </source>
</reference>
<protein>
    <submittedName>
        <fullName evidence="3">Uncharacterized protein</fullName>
    </submittedName>
</protein>
<feature type="region of interest" description="Disordered" evidence="2">
    <location>
        <begin position="579"/>
        <end position="607"/>
    </location>
</feature>
<dbReference type="GO" id="GO:0032982">
    <property type="term" value="C:myosin filament"/>
    <property type="evidence" value="ECO:0007669"/>
    <property type="project" value="TreeGrafter"/>
</dbReference>
<evidence type="ECO:0000313" key="4">
    <source>
        <dbReference type="Proteomes" id="UP001356427"/>
    </source>
</evidence>
<gene>
    <name evidence="3" type="ORF">J4Q44_G00165560</name>
</gene>
<dbReference type="GO" id="GO:0051015">
    <property type="term" value="F:actin filament binding"/>
    <property type="evidence" value="ECO:0007669"/>
    <property type="project" value="TreeGrafter"/>
</dbReference>
<evidence type="ECO:0000256" key="2">
    <source>
        <dbReference type="SAM" id="MobiDB-lite"/>
    </source>
</evidence>
<feature type="compositionally biased region" description="Basic and acidic residues" evidence="2">
    <location>
        <begin position="1223"/>
        <end position="1240"/>
    </location>
</feature>
<feature type="compositionally biased region" description="Polar residues" evidence="2">
    <location>
        <begin position="1250"/>
        <end position="1260"/>
    </location>
</feature>
<dbReference type="Proteomes" id="UP001356427">
    <property type="component" value="Unassembled WGS sequence"/>
</dbReference>
<evidence type="ECO:0000313" key="3">
    <source>
        <dbReference type="EMBL" id="KAK6313209.1"/>
    </source>
</evidence>
<feature type="coiled-coil region" evidence="1">
    <location>
        <begin position="1165"/>
        <end position="1192"/>
    </location>
</feature>
<organism evidence="3 4">
    <name type="scientific">Coregonus suidteri</name>
    <dbReference type="NCBI Taxonomy" id="861788"/>
    <lineage>
        <taxon>Eukaryota</taxon>
        <taxon>Metazoa</taxon>
        <taxon>Chordata</taxon>
        <taxon>Craniata</taxon>
        <taxon>Vertebrata</taxon>
        <taxon>Euteleostomi</taxon>
        <taxon>Actinopterygii</taxon>
        <taxon>Neopterygii</taxon>
        <taxon>Teleostei</taxon>
        <taxon>Protacanthopterygii</taxon>
        <taxon>Salmoniformes</taxon>
        <taxon>Salmonidae</taxon>
        <taxon>Coregoninae</taxon>
        <taxon>Coregonus</taxon>
    </lineage>
</organism>
<name>A0AAN8LNZ3_9TELE</name>
<dbReference type="GO" id="GO:0000146">
    <property type="term" value="F:microfilament motor activity"/>
    <property type="evidence" value="ECO:0007669"/>
    <property type="project" value="TreeGrafter"/>
</dbReference>
<dbReference type="GO" id="GO:0016460">
    <property type="term" value="C:myosin II complex"/>
    <property type="evidence" value="ECO:0007669"/>
    <property type="project" value="TreeGrafter"/>
</dbReference>
<feature type="compositionally biased region" description="Acidic residues" evidence="2">
    <location>
        <begin position="15"/>
        <end position="29"/>
    </location>
</feature>
<proteinExistence type="predicted"/>
<feature type="coiled-coil region" evidence="1">
    <location>
        <begin position="750"/>
        <end position="837"/>
    </location>
</feature>
<feature type="compositionally biased region" description="Basic and acidic residues" evidence="2">
    <location>
        <begin position="470"/>
        <end position="479"/>
    </location>
</feature>
<feature type="region of interest" description="Disordered" evidence="2">
    <location>
        <begin position="447"/>
        <end position="488"/>
    </location>
</feature>
<dbReference type="EMBL" id="JAGTTL010000014">
    <property type="protein sequence ID" value="KAK6313209.1"/>
    <property type="molecule type" value="Genomic_DNA"/>
</dbReference>
<feature type="compositionally biased region" description="Acidic residues" evidence="2">
    <location>
        <begin position="123"/>
        <end position="132"/>
    </location>
</feature>
<feature type="region of interest" description="Disordered" evidence="2">
    <location>
        <begin position="1"/>
        <end position="32"/>
    </location>
</feature>
<feature type="region of interest" description="Disordered" evidence="2">
    <location>
        <begin position="110"/>
        <end position="132"/>
    </location>
</feature>
<feature type="compositionally biased region" description="Polar residues" evidence="2">
    <location>
        <begin position="273"/>
        <end position="291"/>
    </location>
</feature>
<keyword evidence="1" id="KW-0175">Coiled coil</keyword>
<feature type="coiled-coil region" evidence="1">
    <location>
        <begin position="683"/>
        <end position="717"/>
    </location>
</feature>
<dbReference type="PANTHER" id="PTHR45615:SF40">
    <property type="entry name" value="MYOSIN HEAVY CHAIN, NON-MUSCLE"/>
    <property type="match status" value="1"/>
</dbReference>
<feature type="region of interest" description="Disordered" evidence="2">
    <location>
        <begin position="245"/>
        <end position="291"/>
    </location>
</feature>
<accession>A0AAN8LNZ3</accession>
<feature type="coiled-coil region" evidence="1">
    <location>
        <begin position="1073"/>
        <end position="1133"/>
    </location>
</feature>
<feature type="region of interest" description="Disordered" evidence="2">
    <location>
        <begin position="201"/>
        <end position="231"/>
    </location>
</feature>
<dbReference type="PANTHER" id="PTHR45615">
    <property type="entry name" value="MYOSIN HEAVY CHAIN, NON-MUSCLE"/>
    <property type="match status" value="1"/>
</dbReference>